<proteinExistence type="predicted"/>
<gene>
    <name evidence="2" type="ORF">HYPSUDRAFT_66381</name>
</gene>
<reference evidence="3" key="1">
    <citation type="submission" date="2014-04" db="EMBL/GenBank/DDBJ databases">
        <title>Evolutionary Origins and Diversification of the Mycorrhizal Mutualists.</title>
        <authorList>
            <consortium name="DOE Joint Genome Institute"/>
            <consortium name="Mycorrhizal Genomics Consortium"/>
            <person name="Kohler A."/>
            <person name="Kuo A."/>
            <person name="Nagy L.G."/>
            <person name="Floudas D."/>
            <person name="Copeland A."/>
            <person name="Barry K.W."/>
            <person name="Cichocki N."/>
            <person name="Veneault-Fourrey C."/>
            <person name="LaButti K."/>
            <person name="Lindquist E.A."/>
            <person name="Lipzen A."/>
            <person name="Lundell T."/>
            <person name="Morin E."/>
            <person name="Murat C."/>
            <person name="Riley R."/>
            <person name="Ohm R."/>
            <person name="Sun H."/>
            <person name="Tunlid A."/>
            <person name="Henrissat B."/>
            <person name="Grigoriev I.V."/>
            <person name="Hibbett D.S."/>
            <person name="Martin F."/>
        </authorList>
    </citation>
    <scope>NUCLEOTIDE SEQUENCE [LARGE SCALE GENOMIC DNA]</scope>
    <source>
        <strain evidence="3">FD-334 SS-4</strain>
    </source>
</reference>
<feature type="transmembrane region" description="Helical" evidence="1">
    <location>
        <begin position="113"/>
        <end position="143"/>
    </location>
</feature>
<protein>
    <submittedName>
        <fullName evidence="2">Uncharacterized protein</fullName>
    </submittedName>
</protein>
<keyword evidence="3" id="KW-1185">Reference proteome</keyword>
<dbReference type="EMBL" id="KN817543">
    <property type="protein sequence ID" value="KJA23474.1"/>
    <property type="molecule type" value="Genomic_DNA"/>
</dbReference>
<keyword evidence="1" id="KW-0472">Membrane</keyword>
<evidence type="ECO:0000313" key="3">
    <source>
        <dbReference type="Proteomes" id="UP000054270"/>
    </source>
</evidence>
<keyword evidence="1" id="KW-1133">Transmembrane helix</keyword>
<dbReference type="Proteomes" id="UP000054270">
    <property type="component" value="Unassembled WGS sequence"/>
</dbReference>
<keyword evidence="1" id="KW-0812">Transmembrane</keyword>
<sequence length="193" mass="21374">MSSCPGRPAEVHDCVRCSQPCRNRGGQLRPTHAGGHSALPLDSAVTSTVLDIINVVSYFEIVDYISEVVHCCISVSPSSIHYFTPLGTRIPHPQGSIVWLPRNISMPQPNFPYILSLFFFVSSFSYSFVSHISLILAWIFFLLQLGRKSGPPATLKKITIAEDPSVTCARKRSFCTVEYTPAWDVNVWEPSSA</sequence>
<dbReference type="AlphaFoldDB" id="A0A0D2NXF0"/>
<name>A0A0D2NXF0_HYPSF</name>
<evidence type="ECO:0000313" key="2">
    <source>
        <dbReference type="EMBL" id="KJA23474.1"/>
    </source>
</evidence>
<evidence type="ECO:0000256" key="1">
    <source>
        <dbReference type="SAM" id="Phobius"/>
    </source>
</evidence>
<organism evidence="2 3">
    <name type="scientific">Hypholoma sublateritium (strain FD-334 SS-4)</name>
    <dbReference type="NCBI Taxonomy" id="945553"/>
    <lineage>
        <taxon>Eukaryota</taxon>
        <taxon>Fungi</taxon>
        <taxon>Dikarya</taxon>
        <taxon>Basidiomycota</taxon>
        <taxon>Agaricomycotina</taxon>
        <taxon>Agaricomycetes</taxon>
        <taxon>Agaricomycetidae</taxon>
        <taxon>Agaricales</taxon>
        <taxon>Agaricineae</taxon>
        <taxon>Strophariaceae</taxon>
        <taxon>Hypholoma</taxon>
    </lineage>
</organism>
<accession>A0A0D2NXF0</accession>